<dbReference type="PANTHER" id="PTHR30614">
    <property type="entry name" value="MEMBRANE COMPONENT OF AMINO ACID ABC TRANSPORTER"/>
    <property type="match status" value="1"/>
</dbReference>
<evidence type="ECO:0000256" key="3">
    <source>
        <dbReference type="ARBA" id="ARBA00022448"/>
    </source>
</evidence>
<dbReference type="GO" id="GO:0006865">
    <property type="term" value="P:amino acid transport"/>
    <property type="evidence" value="ECO:0007669"/>
    <property type="project" value="UniProtKB-KW"/>
</dbReference>
<keyword evidence="12" id="KW-1185">Reference proteome</keyword>
<dbReference type="Proteomes" id="UP000282957">
    <property type="component" value="Unassembled WGS sequence"/>
</dbReference>
<gene>
    <name evidence="11" type="ORF">EOD42_21870</name>
</gene>
<keyword evidence="3 9" id="KW-0813">Transport</keyword>
<proteinExistence type="inferred from homology"/>
<dbReference type="InterPro" id="IPR010065">
    <property type="entry name" value="AA_ABC_transptr_permease_3TM"/>
</dbReference>
<protein>
    <submittedName>
        <fullName evidence="11">Amino acid ABC transporter permease</fullName>
    </submittedName>
</protein>
<evidence type="ECO:0000259" key="10">
    <source>
        <dbReference type="PROSITE" id="PS50928"/>
    </source>
</evidence>
<dbReference type="PANTHER" id="PTHR30614:SF0">
    <property type="entry name" value="L-CYSTINE TRANSPORT SYSTEM PERMEASE PROTEIN TCYL"/>
    <property type="match status" value="1"/>
</dbReference>
<comment type="caution">
    <text evidence="11">The sequence shown here is derived from an EMBL/GenBank/DDBJ whole genome shotgun (WGS) entry which is preliminary data.</text>
</comment>
<feature type="transmembrane region" description="Helical" evidence="9">
    <location>
        <begin position="183"/>
        <end position="206"/>
    </location>
</feature>
<dbReference type="RefSeq" id="WP_127789718.1">
    <property type="nucleotide sequence ID" value="NZ_SACL01000010.1"/>
</dbReference>
<comment type="similarity">
    <text evidence="2">Belongs to the binding-protein-dependent transport system permease family. HisMQ subfamily.</text>
</comment>
<keyword evidence="5 9" id="KW-0812">Transmembrane</keyword>
<evidence type="ECO:0000256" key="2">
    <source>
        <dbReference type="ARBA" id="ARBA00010072"/>
    </source>
</evidence>
<accession>A0A437M273</accession>
<keyword evidence="7 9" id="KW-1133">Transmembrane helix</keyword>
<evidence type="ECO:0000256" key="9">
    <source>
        <dbReference type="RuleBase" id="RU363032"/>
    </source>
</evidence>
<keyword evidence="8 9" id="KW-0472">Membrane</keyword>
<feature type="transmembrane region" description="Helical" evidence="9">
    <location>
        <begin position="78"/>
        <end position="97"/>
    </location>
</feature>
<dbReference type="Gene3D" id="1.10.3720.10">
    <property type="entry name" value="MetI-like"/>
    <property type="match status" value="1"/>
</dbReference>
<dbReference type="OrthoDB" id="7190458at2"/>
<sequence>MSFPTILLWLLQGLGVTMAVTALSALVVFPFALVFGVLEYRLRGIPRFLVTVFIDFWRSSSVIILLFFFFYVGPAFDVFLSAYAVGALVIGCNIGAYGSQALRSALETIPAGQKEAGRALGLSRNRILFLIELPQALRKVIPIAGNEVIEIVKTSANVSLIGLADVTFKAKEAMQASHQPAEIYSALLGVYIAICLPMALAIHALVRRGQARRA</sequence>
<evidence type="ECO:0000256" key="7">
    <source>
        <dbReference type="ARBA" id="ARBA00022989"/>
    </source>
</evidence>
<dbReference type="NCBIfam" id="TIGR01726">
    <property type="entry name" value="HEQRo_perm_3TM"/>
    <property type="match status" value="1"/>
</dbReference>
<organism evidence="11 12">
    <name type="scientific">Rhodovarius crocodyli</name>
    <dbReference type="NCBI Taxonomy" id="1979269"/>
    <lineage>
        <taxon>Bacteria</taxon>
        <taxon>Pseudomonadati</taxon>
        <taxon>Pseudomonadota</taxon>
        <taxon>Alphaproteobacteria</taxon>
        <taxon>Acetobacterales</taxon>
        <taxon>Roseomonadaceae</taxon>
        <taxon>Rhodovarius</taxon>
    </lineage>
</organism>
<dbReference type="GO" id="GO:0022857">
    <property type="term" value="F:transmembrane transporter activity"/>
    <property type="evidence" value="ECO:0007669"/>
    <property type="project" value="InterPro"/>
</dbReference>
<dbReference type="SUPFAM" id="SSF161098">
    <property type="entry name" value="MetI-like"/>
    <property type="match status" value="1"/>
</dbReference>
<dbReference type="CDD" id="cd06261">
    <property type="entry name" value="TM_PBP2"/>
    <property type="match status" value="1"/>
</dbReference>
<evidence type="ECO:0000256" key="4">
    <source>
        <dbReference type="ARBA" id="ARBA00022475"/>
    </source>
</evidence>
<dbReference type="Pfam" id="PF00528">
    <property type="entry name" value="BPD_transp_1"/>
    <property type="match status" value="1"/>
</dbReference>
<evidence type="ECO:0000256" key="5">
    <source>
        <dbReference type="ARBA" id="ARBA00022692"/>
    </source>
</evidence>
<evidence type="ECO:0000256" key="1">
    <source>
        <dbReference type="ARBA" id="ARBA00004429"/>
    </source>
</evidence>
<keyword evidence="6" id="KW-0029">Amino-acid transport</keyword>
<feature type="transmembrane region" description="Helical" evidence="9">
    <location>
        <begin position="6"/>
        <end position="36"/>
    </location>
</feature>
<feature type="transmembrane region" description="Helical" evidence="9">
    <location>
        <begin position="48"/>
        <end position="72"/>
    </location>
</feature>
<dbReference type="GO" id="GO:0043190">
    <property type="term" value="C:ATP-binding cassette (ABC) transporter complex"/>
    <property type="evidence" value="ECO:0007669"/>
    <property type="project" value="InterPro"/>
</dbReference>
<dbReference type="AlphaFoldDB" id="A0A437M273"/>
<comment type="subcellular location">
    <subcellularLocation>
        <location evidence="1">Cell inner membrane</location>
        <topology evidence="1">Multi-pass membrane protein</topology>
    </subcellularLocation>
    <subcellularLocation>
        <location evidence="9">Cell membrane</location>
        <topology evidence="9">Multi-pass membrane protein</topology>
    </subcellularLocation>
</comment>
<evidence type="ECO:0000256" key="6">
    <source>
        <dbReference type="ARBA" id="ARBA00022970"/>
    </source>
</evidence>
<reference evidence="11 12" key="1">
    <citation type="submission" date="2019-01" db="EMBL/GenBank/DDBJ databases">
        <authorList>
            <person name="Chen W.-M."/>
        </authorList>
    </citation>
    <scope>NUCLEOTIDE SEQUENCE [LARGE SCALE GENOMIC DNA]</scope>
    <source>
        <strain evidence="11 12">CCP-6</strain>
    </source>
</reference>
<dbReference type="InterPro" id="IPR000515">
    <property type="entry name" value="MetI-like"/>
</dbReference>
<evidence type="ECO:0000313" key="12">
    <source>
        <dbReference type="Proteomes" id="UP000282957"/>
    </source>
</evidence>
<keyword evidence="4" id="KW-1003">Cell membrane</keyword>
<dbReference type="EMBL" id="SACL01000010">
    <property type="protein sequence ID" value="RVT91614.1"/>
    <property type="molecule type" value="Genomic_DNA"/>
</dbReference>
<name>A0A437M273_9PROT</name>
<evidence type="ECO:0000313" key="11">
    <source>
        <dbReference type="EMBL" id="RVT91614.1"/>
    </source>
</evidence>
<dbReference type="PROSITE" id="PS50928">
    <property type="entry name" value="ABC_TM1"/>
    <property type="match status" value="1"/>
</dbReference>
<dbReference type="InterPro" id="IPR035906">
    <property type="entry name" value="MetI-like_sf"/>
</dbReference>
<feature type="domain" description="ABC transmembrane type-1" evidence="10">
    <location>
        <begin position="14"/>
        <end position="202"/>
    </location>
</feature>
<dbReference type="InterPro" id="IPR043429">
    <property type="entry name" value="ArtM/GltK/GlnP/TcyL/YhdX-like"/>
</dbReference>
<evidence type="ECO:0000256" key="8">
    <source>
        <dbReference type="ARBA" id="ARBA00023136"/>
    </source>
</evidence>